<evidence type="ECO:0000256" key="2">
    <source>
        <dbReference type="ARBA" id="ARBA00022840"/>
    </source>
</evidence>
<name>A0AAV2TPE9_CALDB</name>
<dbReference type="AlphaFoldDB" id="A0AAV2TPE9"/>
<dbReference type="InterPro" id="IPR003593">
    <property type="entry name" value="AAA+_ATPase"/>
</dbReference>
<organism evidence="5 6">
    <name type="scientific">Calicophoron daubneyi</name>
    <name type="common">Rumen fluke</name>
    <name type="synonym">Paramphistomum daubneyi</name>
    <dbReference type="NCBI Taxonomy" id="300641"/>
    <lineage>
        <taxon>Eukaryota</taxon>
        <taxon>Metazoa</taxon>
        <taxon>Spiralia</taxon>
        <taxon>Lophotrochozoa</taxon>
        <taxon>Platyhelminthes</taxon>
        <taxon>Trematoda</taxon>
        <taxon>Digenea</taxon>
        <taxon>Plagiorchiida</taxon>
        <taxon>Pronocephalata</taxon>
        <taxon>Paramphistomoidea</taxon>
        <taxon>Paramphistomidae</taxon>
        <taxon>Calicophoron</taxon>
    </lineage>
</organism>
<dbReference type="PROSITE" id="PS00674">
    <property type="entry name" value="AAA"/>
    <property type="match status" value="1"/>
</dbReference>
<dbReference type="GO" id="GO:0016887">
    <property type="term" value="F:ATP hydrolysis activity"/>
    <property type="evidence" value="ECO:0007669"/>
    <property type="project" value="InterPro"/>
</dbReference>
<dbReference type="Pfam" id="PF00004">
    <property type="entry name" value="AAA"/>
    <property type="match status" value="1"/>
</dbReference>
<dbReference type="Gene3D" id="3.40.50.300">
    <property type="entry name" value="P-loop containing nucleotide triphosphate hydrolases"/>
    <property type="match status" value="2"/>
</dbReference>
<evidence type="ECO:0000256" key="3">
    <source>
        <dbReference type="SAM" id="MobiDB-lite"/>
    </source>
</evidence>
<feature type="domain" description="AAA+ ATPase" evidence="4">
    <location>
        <begin position="250"/>
        <end position="426"/>
    </location>
</feature>
<dbReference type="InterPro" id="IPR050168">
    <property type="entry name" value="AAA_ATPase_domain"/>
</dbReference>
<feature type="domain" description="AAA+ ATPase" evidence="4">
    <location>
        <begin position="613"/>
        <end position="750"/>
    </location>
</feature>
<feature type="region of interest" description="Disordered" evidence="3">
    <location>
        <begin position="350"/>
        <end position="369"/>
    </location>
</feature>
<protein>
    <recommendedName>
        <fullName evidence="4">AAA+ ATPase domain-containing protein</fullName>
    </recommendedName>
</protein>
<dbReference type="InterPro" id="IPR003960">
    <property type="entry name" value="ATPase_AAA_CS"/>
</dbReference>
<dbReference type="Gene3D" id="1.10.8.60">
    <property type="match status" value="1"/>
</dbReference>
<dbReference type="FunFam" id="3.40.50.300:FF:000061">
    <property type="entry name" value="ATPase family, AAA domain-containing 2"/>
    <property type="match status" value="1"/>
</dbReference>
<evidence type="ECO:0000313" key="6">
    <source>
        <dbReference type="Proteomes" id="UP001497525"/>
    </source>
</evidence>
<evidence type="ECO:0000313" key="5">
    <source>
        <dbReference type="EMBL" id="CAL5138195.1"/>
    </source>
</evidence>
<accession>A0AAV2TPE9</accession>
<dbReference type="PANTHER" id="PTHR23077">
    <property type="entry name" value="AAA-FAMILY ATPASE"/>
    <property type="match status" value="1"/>
</dbReference>
<feature type="compositionally biased region" description="Acidic residues" evidence="3">
    <location>
        <begin position="353"/>
        <end position="362"/>
    </location>
</feature>
<dbReference type="SMART" id="SM00382">
    <property type="entry name" value="AAA"/>
    <property type="match status" value="2"/>
</dbReference>
<evidence type="ECO:0000256" key="1">
    <source>
        <dbReference type="ARBA" id="ARBA00022741"/>
    </source>
</evidence>
<dbReference type="InterPro" id="IPR003959">
    <property type="entry name" value="ATPase_AAA_core"/>
</dbReference>
<dbReference type="PANTHER" id="PTHR23077:SF171">
    <property type="entry name" value="NUCLEAR VALOSIN-CONTAINING PROTEIN-LIKE"/>
    <property type="match status" value="1"/>
</dbReference>
<dbReference type="Proteomes" id="UP001497525">
    <property type="component" value="Unassembled WGS sequence"/>
</dbReference>
<evidence type="ECO:0000259" key="4">
    <source>
        <dbReference type="SMART" id="SM00382"/>
    </source>
</evidence>
<proteinExistence type="predicted"/>
<sequence>MSAELFLPVSLLRQLELRVFEVVVLNKKYAVVLGATTSADAELVCGLNMPFALNESIHIQRPSSTMSVSVLYIDVMGDVGSRVLPILESSLLYRLQGKYVILGAFGYFDVLGKKVCVRYVRAVSRDGAIHNAGDGSTDSGKFSENVGPDLFDHPSSESNGRLKVSGSYEFSEELFEGVVFKIGPSTKLHLQTSGHSASTGTSELSLGVGPCSSVRSTLLGLEYIRSTLLTCIRSFALSALYSHGFADENVEHGIIIYGLPGCGKRRLLQNLALCSLESPQDKIWYSRVKFITITSAMARTMYTEGNLSKKRTENPFFSCLLDHMARDPSSGDSVLPVILMLPNLDTWITNGRDDEEGNESPSDEGSHGRSSGVAMICHFIEAIEALSASTNKMGISYRFCILATATTIDGLFNLPECRRLFYRRLLVPLPDAWTRYRILLHLIGVRLGLAMNNSVNEPEAKETESQKKADHFFSSAEDIERLIRIASRLHGYTPRDLVRLVEVSYALLLSKLCSPNLPADDASANKDKPNELKLTREPELADLCDALAYESVSYLRINLSQHIAPVGPLRWNDIGGYEKLKTLFQGVVQNRLTNAAKPSSPEAQADSALGLRVPRGILLHGPPGCSKTMFVRALATECELPLIAVQASRIFGRYVGDSERNMRRILVQARASAPAILFIDEVDLLLPSRSSSETGASEHVLGEVLTAMDGVEGQNGQVILIAATNRMDKLDMALSRAGRFDLVVEVPPPDRAARSAILRLELSHRALEDEKVIQSPWLDTFAERNLRGYTGAEIVQLVQEAAQLARDDGGNRISTLHLIKAQQMCRPVSLAKYHASMSGMGKSGSTLNRLMCSQRRRFSACSSHSMLPPSPAVLACLLAVGLAFLLSVHFGQFELSIPFIS</sequence>
<reference evidence="5" key="1">
    <citation type="submission" date="2024-06" db="EMBL/GenBank/DDBJ databases">
        <authorList>
            <person name="Liu X."/>
            <person name="Lenzi L."/>
            <person name="Haldenby T S."/>
            <person name="Uol C."/>
        </authorList>
    </citation>
    <scope>NUCLEOTIDE SEQUENCE</scope>
</reference>
<dbReference type="InterPro" id="IPR027417">
    <property type="entry name" value="P-loop_NTPase"/>
</dbReference>
<keyword evidence="2" id="KW-0067">ATP-binding</keyword>
<dbReference type="EMBL" id="CAXLJL010000489">
    <property type="protein sequence ID" value="CAL5138195.1"/>
    <property type="molecule type" value="Genomic_DNA"/>
</dbReference>
<keyword evidence="1" id="KW-0547">Nucleotide-binding</keyword>
<comment type="caution">
    <text evidence="5">The sequence shown here is derived from an EMBL/GenBank/DDBJ whole genome shotgun (WGS) entry which is preliminary data.</text>
</comment>
<gene>
    <name evidence="5" type="ORF">CDAUBV1_LOCUS12805</name>
</gene>
<dbReference type="GO" id="GO:0005524">
    <property type="term" value="F:ATP binding"/>
    <property type="evidence" value="ECO:0007669"/>
    <property type="project" value="UniProtKB-KW"/>
</dbReference>
<dbReference type="SUPFAM" id="SSF52540">
    <property type="entry name" value="P-loop containing nucleoside triphosphate hydrolases"/>
    <property type="match status" value="2"/>
</dbReference>